<reference evidence="2" key="1">
    <citation type="journal article" date="2014" name="Int. J. Syst. Evol. Microbiol.">
        <title>Complete genome sequence of Corynebacterium casei LMG S-19264T (=DSM 44701T), isolated from a smear-ripened cheese.</title>
        <authorList>
            <consortium name="US DOE Joint Genome Institute (JGI-PGF)"/>
            <person name="Walter F."/>
            <person name="Albersmeier A."/>
            <person name="Kalinowski J."/>
            <person name="Ruckert C."/>
        </authorList>
    </citation>
    <scope>NUCLEOTIDE SEQUENCE</scope>
    <source>
        <strain evidence="2">CGMCC 1.7081</strain>
    </source>
</reference>
<accession>A0A8J3H6G0</accession>
<proteinExistence type="predicted"/>
<dbReference type="AlphaFoldDB" id="A0A8J3H6G0"/>
<protein>
    <submittedName>
        <fullName evidence="2">Uncharacterized protein</fullName>
    </submittedName>
</protein>
<sequence length="49" mass="5571">MTGFATGQPAIDAQHDKGRYRAPFPDPPATLRQSVQRQPLRFWFILTEG</sequence>
<name>A0A8J3H6G0_9RHOB</name>
<evidence type="ECO:0000313" key="2">
    <source>
        <dbReference type="EMBL" id="GHG87361.1"/>
    </source>
</evidence>
<feature type="region of interest" description="Disordered" evidence="1">
    <location>
        <begin position="1"/>
        <end position="32"/>
    </location>
</feature>
<dbReference type="Proteomes" id="UP000611500">
    <property type="component" value="Unassembled WGS sequence"/>
</dbReference>
<organism evidence="2 3">
    <name type="scientific">Pseudodonghicola xiamenensis</name>
    <dbReference type="NCBI Taxonomy" id="337702"/>
    <lineage>
        <taxon>Bacteria</taxon>
        <taxon>Pseudomonadati</taxon>
        <taxon>Pseudomonadota</taxon>
        <taxon>Alphaproteobacteria</taxon>
        <taxon>Rhodobacterales</taxon>
        <taxon>Paracoccaceae</taxon>
        <taxon>Pseudodonghicola</taxon>
    </lineage>
</organism>
<dbReference type="EMBL" id="BNAP01000004">
    <property type="protein sequence ID" value="GHG87361.1"/>
    <property type="molecule type" value="Genomic_DNA"/>
</dbReference>
<reference evidence="2" key="2">
    <citation type="submission" date="2020-09" db="EMBL/GenBank/DDBJ databases">
        <authorList>
            <person name="Sun Q."/>
            <person name="Zhou Y."/>
        </authorList>
    </citation>
    <scope>NUCLEOTIDE SEQUENCE</scope>
    <source>
        <strain evidence="2">CGMCC 1.7081</strain>
    </source>
</reference>
<keyword evidence="3" id="KW-1185">Reference proteome</keyword>
<evidence type="ECO:0000313" key="3">
    <source>
        <dbReference type="Proteomes" id="UP000611500"/>
    </source>
</evidence>
<gene>
    <name evidence="2" type="ORF">GCM10010961_15720</name>
</gene>
<evidence type="ECO:0000256" key="1">
    <source>
        <dbReference type="SAM" id="MobiDB-lite"/>
    </source>
</evidence>
<comment type="caution">
    <text evidence="2">The sequence shown here is derived from an EMBL/GenBank/DDBJ whole genome shotgun (WGS) entry which is preliminary data.</text>
</comment>